<dbReference type="GO" id="GO:0005634">
    <property type="term" value="C:nucleus"/>
    <property type="evidence" value="ECO:0007669"/>
    <property type="project" value="TreeGrafter"/>
</dbReference>
<evidence type="ECO:0000256" key="1">
    <source>
        <dbReference type="SAM" id="MobiDB-lite"/>
    </source>
</evidence>
<dbReference type="AlphaFoldDB" id="A0AAR5PB01"/>
<dbReference type="GO" id="GO:0003906">
    <property type="term" value="F:DNA-(apurinic or apyrimidinic site) endonuclease activity"/>
    <property type="evidence" value="ECO:0007669"/>
    <property type="project" value="InterPro"/>
</dbReference>
<feature type="domain" description="PBZ-type" evidence="2">
    <location>
        <begin position="347"/>
        <end position="369"/>
    </location>
</feature>
<feature type="compositionally biased region" description="Acidic residues" evidence="1">
    <location>
        <begin position="424"/>
        <end position="433"/>
    </location>
</feature>
<dbReference type="GeneID" id="109536333"/>
<evidence type="ECO:0000259" key="2">
    <source>
        <dbReference type="Pfam" id="PF10283"/>
    </source>
</evidence>
<dbReference type="PANTHER" id="PTHR21315">
    <property type="entry name" value="APRATAXIN AND PNK-LIKE FACTOR-RELATED"/>
    <property type="match status" value="1"/>
</dbReference>
<dbReference type="Gene3D" id="2.60.200.20">
    <property type="match status" value="1"/>
</dbReference>
<dbReference type="PANTHER" id="PTHR21315:SF2">
    <property type="entry name" value="APRATAXIN AND PNK-LIKE FACTOR"/>
    <property type="match status" value="1"/>
</dbReference>
<dbReference type="InterPro" id="IPR039253">
    <property type="entry name" value="APLF"/>
</dbReference>
<accession>A0AAR5PB01</accession>
<protein>
    <recommendedName>
        <fullName evidence="2">PBZ-type domain-containing protein</fullName>
    </recommendedName>
</protein>
<sequence>MILVNIYSMDNPEGHLIASLGRGVHLLGRGNLLKVADKRVSRKHAIIEVSEHKITLTSIHINPCFFKAANSKTLTIMTQNQQNEIQDGDQFALLPESCWFQAKIKIEAPDPPPSPTEKRLHEQEVNESCDAKRARLSTTSTSDCETNDTVPDLLEQVLEGSKEEEPTNSCGLGPTVTCYTEATSTTVVPKTEKPDQMPCQSTTDIAEAPASAMSEALPEEIEPLPDRTDINNEPTLDLPSEIPEITHEVTLEVKQELIEIHEEILEEPSPMVEVKAEPVDDQSKVAEAPQDNANAADQPSTSGSATKPPARERCWYGDTCYRKNPSHKDAFSHPGDGDYDSGVDGNRPECPFGPACYRKNLDHRRMYKHSTRPAGKPTARAAKRPKKAPPRGDESEDDYDYSDPFLNDDSSDDFELSDFGIDSSESDFDDAQQVDEKQERHRMLREAKMFINRK</sequence>
<dbReference type="EnsemblMetazoa" id="XM_019902503.1">
    <property type="protein sequence ID" value="XP_019758062.1"/>
    <property type="gene ID" value="LOC109536333"/>
</dbReference>
<reference evidence="3" key="2">
    <citation type="submission" date="2024-08" db="UniProtKB">
        <authorList>
            <consortium name="EnsemblMetazoa"/>
        </authorList>
    </citation>
    <scope>IDENTIFICATION</scope>
</reference>
<reference evidence="4" key="1">
    <citation type="journal article" date="2013" name="Genome Biol.">
        <title>Draft genome of the mountain pine beetle, Dendroctonus ponderosae Hopkins, a major forest pest.</title>
        <authorList>
            <person name="Keeling C.I."/>
            <person name="Yuen M.M."/>
            <person name="Liao N.Y."/>
            <person name="Docking T.R."/>
            <person name="Chan S.K."/>
            <person name="Taylor G.A."/>
            <person name="Palmquist D.L."/>
            <person name="Jackman S.D."/>
            <person name="Nguyen A."/>
            <person name="Li M."/>
            <person name="Henderson H."/>
            <person name="Janes J.K."/>
            <person name="Zhao Y."/>
            <person name="Pandoh P."/>
            <person name="Moore R."/>
            <person name="Sperling F.A."/>
            <person name="Huber D.P."/>
            <person name="Birol I."/>
            <person name="Jones S.J."/>
            <person name="Bohlmann J."/>
        </authorList>
    </citation>
    <scope>NUCLEOTIDE SEQUENCE</scope>
</reference>
<dbReference type="SUPFAM" id="SSF49879">
    <property type="entry name" value="SMAD/FHA domain"/>
    <property type="match status" value="1"/>
</dbReference>
<evidence type="ECO:0000313" key="3">
    <source>
        <dbReference type="EnsemblMetazoa" id="XP_019758062.1"/>
    </source>
</evidence>
<feature type="compositionally biased region" description="Polar residues" evidence="1">
    <location>
        <begin position="291"/>
        <end position="305"/>
    </location>
</feature>
<dbReference type="Proteomes" id="UP000019118">
    <property type="component" value="Unassembled WGS sequence"/>
</dbReference>
<feature type="compositionally biased region" description="Basic and acidic residues" evidence="1">
    <location>
        <begin position="274"/>
        <end position="284"/>
    </location>
</feature>
<dbReference type="InterPro" id="IPR008984">
    <property type="entry name" value="SMAD_FHA_dom_sf"/>
</dbReference>
<dbReference type="GO" id="GO:0035861">
    <property type="term" value="C:site of double-strand break"/>
    <property type="evidence" value="ECO:0007669"/>
    <property type="project" value="TreeGrafter"/>
</dbReference>
<feature type="domain" description="PBZ-type" evidence="2">
    <location>
        <begin position="311"/>
        <end position="336"/>
    </location>
</feature>
<feature type="region of interest" description="Disordered" evidence="1">
    <location>
        <begin position="325"/>
        <end position="439"/>
    </location>
</feature>
<dbReference type="GO" id="GO:0008408">
    <property type="term" value="F:3'-5' exonuclease activity"/>
    <property type="evidence" value="ECO:0007669"/>
    <property type="project" value="InterPro"/>
</dbReference>
<dbReference type="KEGG" id="dpa:109536333"/>
<dbReference type="Pfam" id="PF10283">
    <property type="entry name" value="zf-CCHH"/>
    <property type="match status" value="2"/>
</dbReference>
<dbReference type="InterPro" id="IPR019406">
    <property type="entry name" value="APLF_PBZ"/>
</dbReference>
<proteinExistence type="predicted"/>
<organism evidence="3 4">
    <name type="scientific">Dendroctonus ponderosae</name>
    <name type="common">Mountain pine beetle</name>
    <dbReference type="NCBI Taxonomy" id="77166"/>
    <lineage>
        <taxon>Eukaryota</taxon>
        <taxon>Metazoa</taxon>
        <taxon>Ecdysozoa</taxon>
        <taxon>Arthropoda</taxon>
        <taxon>Hexapoda</taxon>
        <taxon>Insecta</taxon>
        <taxon>Pterygota</taxon>
        <taxon>Neoptera</taxon>
        <taxon>Endopterygota</taxon>
        <taxon>Coleoptera</taxon>
        <taxon>Polyphaga</taxon>
        <taxon>Cucujiformia</taxon>
        <taxon>Curculionidae</taxon>
        <taxon>Scolytinae</taxon>
        <taxon>Dendroctonus</taxon>
    </lineage>
</organism>
<name>A0AAR5PB01_DENPD</name>
<feature type="region of interest" description="Disordered" evidence="1">
    <location>
        <begin position="107"/>
        <end position="147"/>
    </location>
</feature>
<feature type="compositionally biased region" description="Polar residues" evidence="1">
    <location>
        <begin position="136"/>
        <end position="147"/>
    </location>
</feature>
<feature type="compositionally biased region" description="Basic and acidic residues" evidence="1">
    <location>
        <begin position="116"/>
        <end position="133"/>
    </location>
</feature>
<dbReference type="GO" id="GO:0006302">
    <property type="term" value="P:double-strand break repair"/>
    <property type="evidence" value="ECO:0007669"/>
    <property type="project" value="InterPro"/>
</dbReference>
<keyword evidence="4" id="KW-1185">Reference proteome</keyword>
<feature type="region of interest" description="Disordered" evidence="1">
    <location>
        <begin position="268"/>
        <end position="312"/>
    </location>
</feature>
<evidence type="ECO:0000313" key="4">
    <source>
        <dbReference type="Proteomes" id="UP000019118"/>
    </source>
</evidence>
<dbReference type="FunFam" id="2.60.200.20:FF:000061">
    <property type="entry name" value="Zgc:165656 protein"/>
    <property type="match status" value="1"/>
</dbReference>